<organism evidence="3 4">
    <name type="scientific">Aquisphaera giovannonii</name>
    <dbReference type="NCBI Taxonomy" id="406548"/>
    <lineage>
        <taxon>Bacteria</taxon>
        <taxon>Pseudomonadati</taxon>
        <taxon>Planctomycetota</taxon>
        <taxon>Planctomycetia</taxon>
        <taxon>Isosphaerales</taxon>
        <taxon>Isosphaeraceae</taxon>
        <taxon>Aquisphaera</taxon>
    </lineage>
</organism>
<dbReference type="SUPFAM" id="SSF51294">
    <property type="entry name" value="Hedgehog/intein (Hint) domain"/>
    <property type="match status" value="1"/>
</dbReference>
<dbReference type="SMART" id="SM00306">
    <property type="entry name" value="HintN"/>
    <property type="match status" value="1"/>
</dbReference>
<dbReference type="InterPro" id="IPR011990">
    <property type="entry name" value="TPR-like_helical_dom_sf"/>
</dbReference>
<dbReference type="InterPro" id="IPR006141">
    <property type="entry name" value="Intein_N"/>
</dbReference>
<name>A0A5B9VU63_9BACT</name>
<dbReference type="GO" id="GO:0016539">
    <property type="term" value="P:intein-mediated protein splicing"/>
    <property type="evidence" value="ECO:0007669"/>
    <property type="project" value="InterPro"/>
</dbReference>
<dbReference type="Proteomes" id="UP000324233">
    <property type="component" value="Chromosome"/>
</dbReference>
<dbReference type="InterPro" id="IPR011989">
    <property type="entry name" value="ARM-like"/>
</dbReference>
<evidence type="ECO:0000259" key="2">
    <source>
        <dbReference type="SMART" id="SM00306"/>
    </source>
</evidence>
<gene>
    <name evidence="3" type="ORF">OJF2_03800</name>
</gene>
<dbReference type="InterPro" id="IPR003587">
    <property type="entry name" value="Hint_dom_N"/>
</dbReference>
<dbReference type="SUPFAM" id="SSF48371">
    <property type="entry name" value="ARM repeat"/>
    <property type="match status" value="1"/>
</dbReference>
<dbReference type="OrthoDB" id="285999at2"/>
<sequence length="637" mass="69339">MIAAWILCTCCVASGPDTQPPARPHQAESEREVSQALQSETRGLDAERLAHLARAIALDPGNALARGLMGLVEYQGRWKRPEAVGASLQEDPAQAERLREYLARRAKTSTKAGAQIHLAEWCEQNGLKDQAQAHYRAALRQDPSKELAWRRLGYRKQGGRWARPEDLAAEKAEAEAQRKADKEWRPRLEKIRAGLLGKDPIRREKAEAELAAIRDPRAVPTILATLAFGGERLQLAALRALGQVEGPSASTELADLAILSESAAVRQAASSMLLTRDPRDVVGRLIGMIRRPFKYKVIPDNGPGTTAQLLVDGERFDVQKLYVFPTLDVRLSPVPITMEATQDARGNVLGPDRHTLLQALAKFETESRLAAFQNALAFEAARAETLRRSVVVQRSLDDDIHAIEEANVRIEQIDARTLPILRSFTSQDFGADPGAWRRWWTDQLGYASPDSTPAKPIYSDSAGVPDVPVALLTPTLAPLMHHSCFAAGTPVRTIDGSRPIEAIAVGDMVLSQDTATGTISSRPVTAVHHNAPAATLRLRLGGEEIVATGIHRFWKAGAGWIMARELKPGDRVRQIGTSAAVESITPDAVQPVYNLEVEGNADFFVGGRGALVHDNSFVYPVETPFDALSGGQAADSH</sequence>
<keyword evidence="4" id="KW-1185">Reference proteome</keyword>
<feature type="region of interest" description="Disordered" evidence="1">
    <location>
        <begin position="17"/>
        <end position="37"/>
    </location>
</feature>
<dbReference type="InterPro" id="IPR036844">
    <property type="entry name" value="Hint_dom_sf"/>
</dbReference>
<protein>
    <recommendedName>
        <fullName evidence="2">Hint domain-containing protein</fullName>
    </recommendedName>
</protein>
<dbReference type="KEGG" id="agv:OJF2_03800"/>
<reference evidence="3 4" key="1">
    <citation type="submission" date="2019-08" db="EMBL/GenBank/DDBJ databases">
        <title>Deep-cultivation of Planctomycetes and their phenomic and genomic characterization uncovers novel biology.</title>
        <authorList>
            <person name="Wiegand S."/>
            <person name="Jogler M."/>
            <person name="Boedeker C."/>
            <person name="Pinto D."/>
            <person name="Vollmers J."/>
            <person name="Rivas-Marin E."/>
            <person name="Kohn T."/>
            <person name="Peeters S.H."/>
            <person name="Heuer A."/>
            <person name="Rast P."/>
            <person name="Oberbeckmann S."/>
            <person name="Bunk B."/>
            <person name="Jeske O."/>
            <person name="Meyerdierks A."/>
            <person name="Storesund J.E."/>
            <person name="Kallscheuer N."/>
            <person name="Luecker S."/>
            <person name="Lage O.M."/>
            <person name="Pohl T."/>
            <person name="Merkel B.J."/>
            <person name="Hornburger P."/>
            <person name="Mueller R.-W."/>
            <person name="Bruemmer F."/>
            <person name="Labrenz M."/>
            <person name="Spormann A.M."/>
            <person name="Op den Camp H."/>
            <person name="Overmann J."/>
            <person name="Amann R."/>
            <person name="Jetten M.S.M."/>
            <person name="Mascher T."/>
            <person name="Medema M.H."/>
            <person name="Devos D.P."/>
            <person name="Kaster A.-K."/>
            <person name="Ovreas L."/>
            <person name="Rohde M."/>
            <person name="Galperin M.Y."/>
            <person name="Jogler C."/>
        </authorList>
    </citation>
    <scope>NUCLEOTIDE SEQUENCE [LARGE SCALE GENOMIC DNA]</scope>
    <source>
        <strain evidence="3 4">OJF2</strain>
    </source>
</reference>
<dbReference type="CDD" id="cd00081">
    <property type="entry name" value="Hint"/>
    <property type="match status" value="1"/>
</dbReference>
<dbReference type="Gene3D" id="1.25.10.10">
    <property type="entry name" value="Leucine-rich Repeat Variant"/>
    <property type="match status" value="1"/>
</dbReference>
<accession>A0A5B9VU63</accession>
<dbReference type="Gene3D" id="2.170.16.10">
    <property type="entry name" value="Hedgehog/Intein (Hint) domain"/>
    <property type="match status" value="1"/>
</dbReference>
<dbReference type="Gene3D" id="1.25.40.10">
    <property type="entry name" value="Tetratricopeptide repeat domain"/>
    <property type="match status" value="1"/>
</dbReference>
<evidence type="ECO:0000256" key="1">
    <source>
        <dbReference type="SAM" id="MobiDB-lite"/>
    </source>
</evidence>
<evidence type="ECO:0000313" key="4">
    <source>
        <dbReference type="Proteomes" id="UP000324233"/>
    </source>
</evidence>
<dbReference type="InterPro" id="IPR016024">
    <property type="entry name" value="ARM-type_fold"/>
</dbReference>
<evidence type="ECO:0000313" key="3">
    <source>
        <dbReference type="EMBL" id="QEH31913.1"/>
    </source>
</evidence>
<dbReference type="AlphaFoldDB" id="A0A5B9VU63"/>
<dbReference type="PROSITE" id="PS50817">
    <property type="entry name" value="INTEIN_N_TER"/>
    <property type="match status" value="1"/>
</dbReference>
<proteinExistence type="predicted"/>
<dbReference type="SUPFAM" id="SSF48452">
    <property type="entry name" value="TPR-like"/>
    <property type="match status" value="1"/>
</dbReference>
<dbReference type="Pfam" id="PF07591">
    <property type="entry name" value="PT-HINT"/>
    <property type="match status" value="1"/>
</dbReference>
<dbReference type="EMBL" id="CP042997">
    <property type="protein sequence ID" value="QEH31913.1"/>
    <property type="molecule type" value="Genomic_DNA"/>
</dbReference>
<dbReference type="RefSeq" id="WP_148590714.1">
    <property type="nucleotide sequence ID" value="NZ_CP042997.1"/>
</dbReference>
<feature type="domain" description="Hint" evidence="2">
    <location>
        <begin position="482"/>
        <end position="576"/>
    </location>
</feature>